<name>A0AAV8YN44_9CUCU</name>
<keyword evidence="1" id="KW-0472">Membrane</keyword>
<accession>A0AAV8YN44</accession>
<evidence type="ECO:0000313" key="2">
    <source>
        <dbReference type="EMBL" id="KAJ8953220.1"/>
    </source>
</evidence>
<dbReference type="Gene3D" id="1.20.1250.20">
    <property type="entry name" value="MFS general substrate transporter like domains"/>
    <property type="match status" value="1"/>
</dbReference>
<proteinExistence type="predicted"/>
<dbReference type="SUPFAM" id="SSF103473">
    <property type="entry name" value="MFS general substrate transporter"/>
    <property type="match status" value="1"/>
</dbReference>
<sequence>MNAERKGCTATEYGLVFGIFELIVFLISPIYGQHLNKIGPKVTFNGGIYTTGICAILFG</sequence>
<evidence type="ECO:0000256" key="1">
    <source>
        <dbReference type="SAM" id="Phobius"/>
    </source>
</evidence>
<dbReference type="AlphaFoldDB" id="A0AAV8YN44"/>
<keyword evidence="1" id="KW-1133">Transmembrane helix</keyword>
<keyword evidence="1" id="KW-0812">Transmembrane</keyword>
<protein>
    <submittedName>
        <fullName evidence="2">Uncharacterized protein</fullName>
    </submittedName>
</protein>
<gene>
    <name evidence="2" type="ORF">NQ314_007385</name>
</gene>
<reference evidence="2" key="1">
    <citation type="journal article" date="2023" name="Insect Mol. Biol.">
        <title>Genome sequencing provides insights into the evolution of gene families encoding plant cell wall-degrading enzymes in longhorned beetles.</title>
        <authorList>
            <person name="Shin N.R."/>
            <person name="Okamura Y."/>
            <person name="Kirsch R."/>
            <person name="Pauchet Y."/>
        </authorList>
    </citation>
    <scope>NUCLEOTIDE SEQUENCE</scope>
    <source>
        <strain evidence="2">RBIC_L_NR</strain>
    </source>
</reference>
<organism evidence="2 3">
    <name type="scientific">Rhamnusium bicolor</name>
    <dbReference type="NCBI Taxonomy" id="1586634"/>
    <lineage>
        <taxon>Eukaryota</taxon>
        <taxon>Metazoa</taxon>
        <taxon>Ecdysozoa</taxon>
        <taxon>Arthropoda</taxon>
        <taxon>Hexapoda</taxon>
        <taxon>Insecta</taxon>
        <taxon>Pterygota</taxon>
        <taxon>Neoptera</taxon>
        <taxon>Endopterygota</taxon>
        <taxon>Coleoptera</taxon>
        <taxon>Polyphaga</taxon>
        <taxon>Cucujiformia</taxon>
        <taxon>Chrysomeloidea</taxon>
        <taxon>Cerambycidae</taxon>
        <taxon>Lepturinae</taxon>
        <taxon>Rhagiini</taxon>
        <taxon>Rhamnusium</taxon>
    </lineage>
</organism>
<evidence type="ECO:0000313" key="3">
    <source>
        <dbReference type="Proteomes" id="UP001162156"/>
    </source>
</evidence>
<dbReference type="InterPro" id="IPR036259">
    <property type="entry name" value="MFS_trans_sf"/>
</dbReference>
<dbReference type="EMBL" id="JANEYF010001977">
    <property type="protein sequence ID" value="KAJ8953220.1"/>
    <property type="molecule type" value="Genomic_DNA"/>
</dbReference>
<comment type="caution">
    <text evidence="2">The sequence shown here is derived from an EMBL/GenBank/DDBJ whole genome shotgun (WGS) entry which is preliminary data.</text>
</comment>
<feature type="transmembrane region" description="Helical" evidence="1">
    <location>
        <begin position="12"/>
        <end position="32"/>
    </location>
</feature>
<dbReference type="Proteomes" id="UP001162156">
    <property type="component" value="Unassembled WGS sequence"/>
</dbReference>
<keyword evidence="3" id="KW-1185">Reference proteome</keyword>